<name>A0A8S1QF28_PARPR</name>
<keyword evidence="1" id="KW-0175">Coiled coil</keyword>
<organism evidence="2 3">
    <name type="scientific">Paramecium primaurelia</name>
    <dbReference type="NCBI Taxonomy" id="5886"/>
    <lineage>
        <taxon>Eukaryota</taxon>
        <taxon>Sar</taxon>
        <taxon>Alveolata</taxon>
        <taxon>Ciliophora</taxon>
        <taxon>Intramacronucleata</taxon>
        <taxon>Oligohymenophorea</taxon>
        <taxon>Peniculida</taxon>
        <taxon>Parameciidae</taxon>
        <taxon>Paramecium</taxon>
    </lineage>
</organism>
<dbReference type="EMBL" id="CAJJDM010000165">
    <property type="protein sequence ID" value="CAD8114549.1"/>
    <property type="molecule type" value="Genomic_DNA"/>
</dbReference>
<dbReference type="Proteomes" id="UP000688137">
    <property type="component" value="Unassembled WGS sequence"/>
</dbReference>
<proteinExistence type="predicted"/>
<comment type="caution">
    <text evidence="2">The sequence shown here is derived from an EMBL/GenBank/DDBJ whole genome shotgun (WGS) entry which is preliminary data.</text>
</comment>
<evidence type="ECO:0000256" key="1">
    <source>
        <dbReference type="SAM" id="Coils"/>
    </source>
</evidence>
<evidence type="ECO:0000313" key="3">
    <source>
        <dbReference type="Proteomes" id="UP000688137"/>
    </source>
</evidence>
<dbReference type="AlphaFoldDB" id="A0A8S1QF28"/>
<gene>
    <name evidence="2" type="ORF">PPRIM_AZ9-3.1.T1600066</name>
</gene>
<accession>A0A8S1QF28</accession>
<feature type="coiled-coil region" evidence="1">
    <location>
        <begin position="21"/>
        <end position="66"/>
    </location>
</feature>
<keyword evidence="3" id="KW-1185">Reference proteome</keyword>
<sequence length="106" mass="13050">MQQGEEIDMKELEELITKKCKAREEEVQKQVTQEVTKYKEECEKILQNIQKEHEKIQKQYGQDQENFEKQEKNYKIIRLLQMKLPRNLNKNNKKIFNQKKILKKRK</sequence>
<evidence type="ECO:0000313" key="2">
    <source>
        <dbReference type="EMBL" id="CAD8114549.1"/>
    </source>
</evidence>
<protein>
    <submittedName>
        <fullName evidence="2">Uncharacterized protein</fullName>
    </submittedName>
</protein>
<reference evidence="2" key="1">
    <citation type="submission" date="2021-01" db="EMBL/GenBank/DDBJ databases">
        <authorList>
            <consortium name="Genoscope - CEA"/>
            <person name="William W."/>
        </authorList>
    </citation>
    <scope>NUCLEOTIDE SEQUENCE</scope>
</reference>